<dbReference type="AlphaFoldDB" id="A0A455SXC2"/>
<protein>
    <recommendedName>
        <fullName evidence="1">LUD domain-containing protein</fullName>
    </recommendedName>
</protein>
<dbReference type="Gene3D" id="3.40.50.10420">
    <property type="entry name" value="NagB/RpiA/CoA transferase-like"/>
    <property type="match status" value="1"/>
</dbReference>
<gene>
    <name evidence="2" type="ORF">KTC_62930</name>
</gene>
<dbReference type="InterPro" id="IPR003741">
    <property type="entry name" value="LUD_dom"/>
</dbReference>
<accession>A0A455SXC2</accession>
<dbReference type="EMBL" id="AP019376">
    <property type="protein sequence ID" value="BBH91542.1"/>
    <property type="molecule type" value="Genomic_DNA"/>
</dbReference>
<evidence type="ECO:0000259" key="1">
    <source>
        <dbReference type="Pfam" id="PF02589"/>
    </source>
</evidence>
<name>A0A455SXC2_9CHLR</name>
<sequence length="191" mass="20186">MDAQELYLRFQHRLTSSGGECWLVEDLAAAADTIASHSALTGRTLVVPPGFADCALWGALLPLLAAKEIQISEAETPAGIADAPVGLSAAELAVAETGSVLVADNVLAARAVSMLTLTHFVLVRVEDLVPGLDQVGERLYQLTRPGPTQRHHMTLITGPSRTADIERTLTIGVQGPKALCVLLVAHQEVQP</sequence>
<dbReference type="PANTHER" id="PTHR43682">
    <property type="entry name" value="LACTATE UTILIZATION PROTEIN C"/>
    <property type="match status" value="1"/>
</dbReference>
<dbReference type="InterPro" id="IPR024185">
    <property type="entry name" value="FTHF_cligase-like_sf"/>
</dbReference>
<evidence type="ECO:0000313" key="2">
    <source>
        <dbReference type="EMBL" id="BBH91542.1"/>
    </source>
</evidence>
<reference evidence="2" key="1">
    <citation type="submission" date="2018-12" db="EMBL/GenBank/DDBJ databases">
        <title>Novel natural products biosynthetic potential of the class Ktedonobacteria.</title>
        <authorList>
            <person name="Zheng Y."/>
            <person name="Saitou A."/>
            <person name="Wang C.M."/>
            <person name="Toyoda A."/>
            <person name="Minakuchi Y."/>
            <person name="Sekiguchi Y."/>
            <person name="Ueda K."/>
            <person name="Takano H."/>
            <person name="Sakai Y."/>
            <person name="Yokota A."/>
            <person name="Yabe S."/>
        </authorList>
    </citation>
    <scope>NUCLEOTIDE SEQUENCE</scope>
    <source>
        <strain evidence="2">COM3</strain>
    </source>
</reference>
<dbReference type="SUPFAM" id="SSF100950">
    <property type="entry name" value="NagB/RpiA/CoA transferase-like"/>
    <property type="match status" value="1"/>
</dbReference>
<feature type="domain" description="LUD" evidence="1">
    <location>
        <begin position="77"/>
        <end position="184"/>
    </location>
</feature>
<organism evidence="2">
    <name type="scientific">Thermosporothrix sp. COM3</name>
    <dbReference type="NCBI Taxonomy" id="2490863"/>
    <lineage>
        <taxon>Bacteria</taxon>
        <taxon>Bacillati</taxon>
        <taxon>Chloroflexota</taxon>
        <taxon>Ktedonobacteria</taxon>
        <taxon>Ktedonobacterales</taxon>
        <taxon>Thermosporotrichaceae</taxon>
        <taxon>Thermosporothrix</taxon>
    </lineage>
</organism>
<dbReference type="PANTHER" id="PTHR43682:SF1">
    <property type="entry name" value="LACTATE UTILIZATION PROTEIN C"/>
    <property type="match status" value="1"/>
</dbReference>
<dbReference type="Pfam" id="PF02589">
    <property type="entry name" value="LUD_dom"/>
    <property type="match status" value="1"/>
</dbReference>
<proteinExistence type="predicted"/>
<dbReference type="InterPro" id="IPR037171">
    <property type="entry name" value="NagB/RpiA_transferase-like"/>
</dbReference>